<evidence type="ECO:0000313" key="3">
    <source>
        <dbReference type="EMBL" id="KAF2090252.1"/>
    </source>
</evidence>
<organism evidence="3 4">
    <name type="scientific">Saccharata proteae CBS 121410</name>
    <dbReference type="NCBI Taxonomy" id="1314787"/>
    <lineage>
        <taxon>Eukaryota</taxon>
        <taxon>Fungi</taxon>
        <taxon>Dikarya</taxon>
        <taxon>Ascomycota</taxon>
        <taxon>Pezizomycotina</taxon>
        <taxon>Dothideomycetes</taxon>
        <taxon>Dothideomycetes incertae sedis</taxon>
        <taxon>Botryosphaeriales</taxon>
        <taxon>Saccharataceae</taxon>
        <taxon>Saccharata</taxon>
    </lineage>
</organism>
<name>A0A9P4M0J8_9PEZI</name>
<dbReference type="EMBL" id="ML978713">
    <property type="protein sequence ID" value="KAF2090252.1"/>
    <property type="molecule type" value="Genomic_DNA"/>
</dbReference>
<evidence type="ECO:0000256" key="1">
    <source>
        <dbReference type="ARBA" id="ARBA00023254"/>
    </source>
</evidence>
<dbReference type="OrthoDB" id="65716at2759"/>
<dbReference type="AlphaFoldDB" id="A0A9P4M0J8"/>
<dbReference type="PANTHER" id="PTHR40375">
    <property type="entry name" value="SPORULATION-SPECIFIC PROTEIN 22"/>
    <property type="match status" value="1"/>
</dbReference>
<keyword evidence="1" id="KW-0469">Meiosis</keyword>
<keyword evidence="4" id="KW-1185">Reference proteome</keyword>
<dbReference type="Gene3D" id="1.25.40.10">
    <property type="entry name" value="Tetratricopeptide repeat domain"/>
    <property type="match status" value="1"/>
</dbReference>
<dbReference type="SUPFAM" id="SSF48452">
    <property type="entry name" value="TPR-like"/>
    <property type="match status" value="1"/>
</dbReference>
<dbReference type="PANTHER" id="PTHR40375:SF2">
    <property type="entry name" value="SPORULATION-SPECIFIC PROTEIN 22"/>
    <property type="match status" value="1"/>
</dbReference>
<dbReference type="InterPro" id="IPR013940">
    <property type="entry name" value="Spo22/ZIP4/TEX11"/>
</dbReference>
<evidence type="ECO:0000256" key="2">
    <source>
        <dbReference type="ARBA" id="ARBA00031845"/>
    </source>
</evidence>
<comment type="caution">
    <text evidence="3">The sequence shown here is derived from an EMBL/GenBank/DDBJ whole genome shotgun (WGS) entry which is preliminary data.</text>
</comment>
<dbReference type="Proteomes" id="UP000799776">
    <property type="component" value="Unassembled WGS sequence"/>
</dbReference>
<accession>A0A9P4M0J8</accession>
<sequence>MGPADVSRSERAKKVTALLSFAQTLGDRIGANLTDPELNAQIQSFIQTLPLPASAAVTSKQSDFDRIGTELWNLSTRLRRDAGAEDRNSLCLLRAFSFLLLDTAQQGGRKATTGNLVRLLKVALKAARFCLDQKSHELCLRVLERAAWYEEQFSKPEVQADQESMELHGRLRAEYYILRTALAWRQSRLDIAEHMFSKSALAANRVGASTAEALADMLYEIGKDLLSKRQYELAVKWLERAYDIIGEQDLDGLSSDAGELRLSIMHNLVRALLKLDKAEERQKAADIVDLMEASYGNKMVVPLLRLELLSAKQPFDPEVYYATLDRMIRSMPLTEANFKTLMHHVHKLKSQDAMLAGKMIDRFLETRLFESENRPWIEKATITRIWISASLKDEDQSMSVVRCLLDAVAENTHGPFNAPATHAAQTLLWKRIEAAFAEKRYEVAEAWCRLTKHRLFERSGELNQAKISRKIILCALSRQDYALARSTFFDMTEQGQAAADTRYLLYKVAIREGDLEFATECLDIVCKQSSKDATLLYACVLEAQQVGDKRQAAVALQKVLQKYEYGAPQGVHLPALLRCTLRLLATQLATTDENAITTATELCKVFEGAAAQAKNTKRRSVPQAGQEFTVTELEWFSRNSYNIALKYCDTMEPELLMRLLNACIQFVELLQGNTATGEEGSLALRLLFCHFLAAAAAIVLARSADDLEVSLQNYLHARKHTQAFRTILPEQFRSAELSSSARDDLTAKHAQMIKYELEAALKSQDWTAMDPLFEAYFKQEDTQQRHLETLADLVLVIHAALVESNATSNAPHRAKILTVLQKIINLTWRHRSGSTDVAKLARWIRCLFQLSLGFDEKLSLQCIEQAKDVAQKRGTGTAADSRNQDDGYPSEELEWLATTVFNRAVDLYCANDDGGCRLWAEKALGLAVLVVDGGALHRLLQQKYSGLRWEE</sequence>
<proteinExistence type="predicted"/>
<reference evidence="3" key="1">
    <citation type="journal article" date="2020" name="Stud. Mycol.">
        <title>101 Dothideomycetes genomes: a test case for predicting lifestyles and emergence of pathogens.</title>
        <authorList>
            <person name="Haridas S."/>
            <person name="Albert R."/>
            <person name="Binder M."/>
            <person name="Bloem J."/>
            <person name="Labutti K."/>
            <person name="Salamov A."/>
            <person name="Andreopoulos B."/>
            <person name="Baker S."/>
            <person name="Barry K."/>
            <person name="Bills G."/>
            <person name="Bluhm B."/>
            <person name="Cannon C."/>
            <person name="Castanera R."/>
            <person name="Culley D."/>
            <person name="Daum C."/>
            <person name="Ezra D."/>
            <person name="Gonzalez J."/>
            <person name="Henrissat B."/>
            <person name="Kuo A."/>
            <person name="Liang C."/>
            <person name="Lipzen A."/>
            <person name="Lutzoni F."/>
            <person name="Magnuson J."/>
            <person name="Mondo S."/>
            <person name="Nolan M."/>
            <person name="Ohm R."/>
            <person name="Pangilinan J."/>
            <person name="Park H.-J."/>
            <person name="Ramirez L."/>
            <person name="Alfaro M."/>
            <person name="Sun H."/>
            <person name="Tritt A."/>
            <person name="Yoshinaga Y."/>
            <person name="Zwiers L.-H."/>
            <person name="Turgeon B."/>
            <person name="Goodwin S."/>
            <person name="Spatafora J."/>
            <person name="Crous P."/>
            <person name="Grigoriev I."/>
        </authorList>
    </citation>
    <scope>NUCLEOTIDE SEQUENCE</scope>
    <source>
        <strain evidence="3">CBS 121410</strain>
    </source>
</reference>
<dbReference type="InterPro" id="IPR039057">
    <property type="entry name" value="Spo22/ZIP4"/>
</dbReference>
<evidence type="ECO:0000313" key="4">
    <source>
        <dbReference type="Proteomes" id="UP000799776"/>
    </source>
</evidence>
<gene>
    <name evidence="3" type="ORF">K490DRAFT_63127</name>
</gene>
<dbReference type="InterPro" id="IPR011990">
    <property type="entry name" value="TPR-like_helical_dom_sf"/>
</dbReference>
<dbReference type="GO" id="GO:0051321">
    <property type="term" value="P:meiotic cell cycle"/>
    <property type="evidence" value="ECO:0007669"/>
    <property type="project" value="UniProtKB-KW"/>
</dbReference>
<dbReference type="GO" id="GO:0090173">
    <property type="term" value="P:regulation of synaptonemal complex assembly"/>
    <property type="evidence" value="ECO:0007669"/>
    <property type="project" value="InterPro"/>
</dbReference>
<dbReference type="Pfam" id="PF08631">
    <property type="entry name" value="SPO22"/>
    <property type="match status" value="1"/>
</dbReference>
<protein>
    <recommendedName>
        <fullName evidence="2">Protein ZIP4 homolog</fullName>
    </recommendedName>
</protein>